<evidence type="ECO:0000313" key="5">
    <source>
        <dbReference type="Proteomes" id="UP001162889"/>
    </source>
</evidence>
<dbReference type="GO" id="GO:0005886">
    <property type="term" value="C:plasma membrane"/>
    <property type="evidence" value="ECO:0007669"/>
    <property type="project" value="TreeGrafter"/>
</dbReference>
<evidence type="ECO:0000313" key="4">
    <source>
        <dbReference type="Proteomes" id="UP001155901"/>
    </source>
</evidence>
<comment type="caution">
    <text evidence="2">The sequence shown here is derived from an EMBL/GenBank/DDBJ whole genome shotgun (WGS) entry which is preliminary data.</text>
</comment>
<feature type="domain" description="Methyltransferase FkbM" evidence="1">
    <location>
        <begin position="26"/>
        <end position="188"/>
    </location>
</feature>
<dbReference type="EMBL" id="JALJZU010000007">
    <property type="protein sequence ID" value="MCP2009895.1"/>
    <property type="molecule type" value="Genomic_DNA"/>
</dbReference>
<evidence type="ECO:0000259" key="1">
    <source>
        <dbReference type="Pfam" id="PF05050"/>
    </source>
</evidence>
<keyword evidence="2" id="KW-0489">Methyltransferase</keyword>
<keyword evidence="2" id="KW-0808">Transferase</keyword>
<dbReference type="GO" id="GO:0008168">
    <property type="term" value="F:methyltransferase activity"/>
    <property type="evidence" value="ECO:0007669"/>
    <property type="project" value="UniProtKB-KW"/>
</dbReference>
<dbReference type="GO" id="GO:0016197">
    <property type="term" value="P:endosomal transport"/>
    <property type="evidence" value="ECO:0007669"/>
    <property type="project" value="TreeGrafter"/>
</dbReference>
<protein>
    <submittedName>
        <fullName evidence="2">FkbM family methyltransferase</fullName>
    </submittedName>
</protein>
<evidence type="ECO:0000313" key="2">
    <source>
        <dbReference type="EMBL" id="MBV6324659.1"/>
    </source>
</evidence>
<dbReference type="Pfam" id="PF05050">
    <property type="entry name" value="Methyltransf_21"/>
    <property type="match status" value="1"/>
</dbReference>
<dbReference type="GO" id="GO:0032259">
    <property type="term" value="P:methylation"/>
    <property type="evidence" value="ECO:0007669"/>
    <property type="project" value="UniProtKB-KW"/>
</dbReference>
<dbReference type="Proteomes" id="UP001155901">
    <property type="component" value="Unassembled WGS sequence"/>
</dbReference>
<organism evidence="2 4">
    <name type="scientific">Duganella violaceipulchra</name>
    <dbReference type="NCBI Taxonomy" id="2849652"/>
    <lineage>
        <taxon>Bacteria</taxon>
        <taxon>Pseudomonadati</taxon>
        <taxon>Pseudomonadota</taxon>
        <taxon>Betaproteobacteria</taxon>
        <taxon>Burkholderiales</taxon>
        <taxon>Oxalobacteraceae</taxon>
        <taxon>Telluria group</taxon>
        <taxon>Duganella</taxon>
    </lineage>
</organism>
<dbReference type="InterPro" id="IPR006342">
    <property type="entry name" value="FkbM_mtfrase"/>
</dbReference>
<dbReference type="PANTHER" id="PTHR34009:SF2">
    <property type="entry name" value="PROTEIN STAR"/>
    <property type="match status" value="1"/>
</dbReference>
<keyword evidence="5" id="KW-1185">Reference proteome</keyword>
<name>A0AA41HCA3_9BURK</name>
<reference evidence="2" key="1">
    <citation type="submission" date="2021-07" db="EMBL/GenBank/DDBJ databases">
        <title>Characterization of violacein-producing bacteria and related species.</title>
        <authorList>
            <person name="Wilson H.S."/>
            <person name="De Leon M.E."/>
        </authorList>
    </citation>
    <scope>NUCLEOTIDE SEQUENCE</scope>
    <source>
        <strain evidence="2">HSC-15S17</strain>
    </source>
</reference>
<dbReference type="AlphaFoldDB" id="A0AA41HCA3"/>
<dbReference type="RefSeq" id="WP_217945580.1">
    <property type="nucleotide sequence ID" value="NZ_JAHTGR010000019.1"/>
</dbReference>
<reference evidence="3" key="2">
    <citation type="submission" date="2022-03" db="EMBL/GenBank/DDBJ databases">
        <title>Genome Encyclopedia of Bacteria and Archaea VI: Functional Genomics of Type Strains.</title>
        <authorList>
            <person name="Whitman W."/>
        </authorList>
    </citation>
    <scope>NUCLEOTIDE SEQUENCE</scope>
    <source>
        <strain evidence="3">HSC-15S17</strain>
    </source>
</reference>
<gene>
    <name evidence="2" type="ORF">KVP70_27395</name>
    <name evidence="3" type="ORF">L1274_003627</name>
</gene>
<dbReference type="EMBL" id="JAHTGR010000019">
    <property type="protein sequence ID" value="MBV6324659.1"/>
    <property type="molecule type" value="Genomic_DNA"/>
</dbReference>
<dbReference type="GO" id="GO:0005737">
    <property type="term" value="C:cytoplasm"/>
    <property type="evidence" value="ECO:0007669"/>
    <property type="project" value="GOC"/>
</dbReference>
<accession>A0AA41HCA3</accession>
<dbReference type="InterPro" id="IPR053202">
    <property type="entry name" value="EGF_Rcpt_Signaling_Reg"/>
</dbReference>
<evidence type="ECO:0000313" key="3">
    <source>
        <dbReference type="EMBL" id="MCP2009895.1"/>
    </source>
</evidence>
<sequence>MMSSQLGQDHFVLAVLNGKRDGYFLDSGAADGVRSSNTLLLESAYGWRGICIEPNDRYFQALQRNRQCLCIHGCLYDREGEVEFLEGANMLGGILQEYTPAMLRYTQHVFGPDLAAVRKRTRTIASVLYECSAPPVIDYWSLDTEGSELAILKSFPFDDYRLRVLTVEHNRQPVRKDIRQFLEARSFRHIHDFGIDDCYLGPDAHVPQSEPYAAWRSSARHRR</sequence>
<dbReference type="Proteomes" id="UP001162889">
    <property type="component" value="Unassembled WGS sequence"/>
</dbReference>
<dbReference type="PANTHER" id="PTHR34009">
    <property type="entry name" value="PROTEIN STAR"/>
    <property type="match status" value="1"/>
</dbReference>
<dbReference type="GO" id="GO:0006888">
    <property type="term" value="P:endoplasmic reticulum to Golgi vesicle-mediated transport"/>
    <property type="evidence" value="ECO:0007669"/>
    <property type="project" value="TreeGrafter"/>
</dbReference>
<proteinExistence type="predicted"/>